<reference evidence="2" key="2">
    <citation type="submission" date="2021-01" db="UniProtKB">
        <authorList>
            <consortium name="EnsemblPlants"/>
        </authorList>
    </citation>
    <scope>IDENTIFICATION</scope>
</reference>
<reference evidence="2 3" key="1">
    <citation type="journal article" date="2016" name="G3 (Bethesda)">
        <title>First Draft Assembly and Annotation of the Genome of a California Endemic Oak Quercus lobata Nee (Fagaceae).</title>
        <authorList>
            <person name="Sork V.L."/>
            <person name="Fitz-Gibbon S.T."/>
            <person name="Puiu D."/>
            <person name="Crepeau M."/>
            <person name="Gugger P.F."/>
            <person name="Sherman R."/>
            <person name="Stevens K."/>
            <person name="Langley C.H."/>
            <person name="Pellegrini M."/>
            <person name="Salzberg S.L."/>
        </authorList>
    </citation>
    <scope>NUCLEOTIDE SEQUENCE [LARGE SCALE GENOMIC DNA]</scope>
    <source>
        <strain evidence="2 3">cv. SW786</strain>
    </source>
</reference>
<keyword evidence="3" id="KW-1185">Reference proteome</keyword>
<evidence type="ECO:0000313" key="2">
    <source>
        <dbReference type="EnsemblPlants" id="QL03p035653:mrna"/>
    </source>
</evidence>
<evidence type="ECO:0000313" key="3">
    <source>
        <dbReference type="Proteomes" id="UP000594261"/>
    </source>
</evidence>
<dbReference type="Proteomes" id="UP000594261">
    <property type="component" value="Chromosome 3"/>
</dbReference>
<dbReference type="InParanoid" id="A0A7N2L7W6"/>
<evidence type="ECO:0000256" key="1">
    <source>
        <dbReference type="SAM" id="MobiDB-lite"/>
    </source>
</evidence>
<sequence>MEVYHKKSGRCIQSISFGGEGVGASVVADAEVGSGKLVAVGTPNKVCKTSLMGLYPILQLLVYFVIADPDVSPASTPPSSIGWNRNIIPKAAPRHETPKPLTPGDHSPAQAPSTHKDMIHSDYSPAPSILSPKSPLNEGYHLH</sequence>
<proteinExistence type="predicted"/>
<feature type="region of interest" description="Disordered" evidence="1">
    <location>
        <begin position="74"/>
        <end position="143"/>
    </location>
</feature>
<organism evidence="2 3">
    <name type="scientific">Quercus lobata</name>
    <name type="common">Valley oak</name>
    <dbReference type="NCBI Taxonomy" id="97700"/>
    <lineage>
        <taxon>Eukaryota</taxon>
        <taxon>Viridiplantae</taxon>
        <taxon>Streptophyta</taxon>
        <taxon>Embryophyta</taxon>
        <taxon>Tracheophyta</taxon>
        <taxon>Spermatophyta</taxon>
        <taxon>Magnoliopsida</taxon>
        <taxon>eudicotyledons</taxon>
        <taxon>Gunneridae</taxon>
        <taxon>Pentapetalae</taxon>
        <taxon>rosids</taxon>
        <taxon>fabids</taxon>
        <taxon>Fagales</taxon>
        <taxon>Fagaceae</taxon>
        <taxon>Quercus</taxon>
    </lineage>
</organism>
<dbReference type="EMBL" id="LRBV02000003">
    <property type="status" value="NOT_ANNOTATED_CDS"/>
    <property type="molecule type" value="Genomic_DNA"/>
</dbReference>
<dbReference type="Gramene" id="QL03p035653:mrna">
    <property type="protein sequence ID" value="QL03p035653:mrna"/>
    <property type="gene ID" value="QL03p035653"/>
</dbReference>
<dbReference type="AlphaFoldDB" id="A0A7N2L7W6"/>
<protein>
    <submittedName>
        <fullName evidence="2">Uncharacterized protein</fullName>
    </submittedName>
</protein>
<accession>A0A7N2L7W6</accession>
<dbReference type="EnsemblPlants" id="QL03p035653:mrna">
    <property type="protein sequence ID" value="QL03p035653:mrna"/>
    <property type="gene ID" value="QL03p035653"/>
</dbReference>
<name>A0A7N2L7W6_QUELO</name>
<feature type="compositionally biased region" description="Polar residues" evidence="1">
    <location>
        <begin position="74"/>
        <end position="83"/>
    </location>
</feature>